<dbReference type="AlphaFoldDB" id="A0A251X4M5"/>
<dbReference type="EMBL" id="MSLT01000023">
    <property type="protein sequence ID" value="OUD12454.1"/>
    <property type="molecule type" value="Genomic_DNA"/>
</dbReference>
<dbReference type="Gene3D" id="2.40.100.10">
    <property type="entry name" value="Cyclophilin-like"/>
    <property type="match status" value="1"/>
</dbReference>
<proteinExistence type="inferred from homology"/>
<evidence type="ECO:0000256" key="3">
    <source>
        <dbReference type="ARBA" id="ARBA00023235"/>
    </source>
</evidence>
<dbReference type="GO" id="GO:0006457">
    <property type="term" value="P:protein folding"/>
    <property type="evidence" value="ECO:0007669"/>
    <property type="project" value="InterPro"/>
</dbReference>
<dbReference type="InterPro" id="IPR029000">
    <property type="entry name" value="Cyclophilin-like_dom_sf"/>
</dbReference>
<comment type="catalytic activity">
    <reaction evidence="4">
        <text>[protein]-peptidylproline (omega=180) = [protein]-peptidylproline (omega=0)</text>
        <dbReference type="Rhea" id="RHEA:16237"/>
        <dbReference type="Rhea" id="RHEA-COMP:10747"/>
        <dbReference type="Rhea" id="RHEA-COMP:10748"/>
        <dbReference type="ChEBI" id="CHEBI:83833"/>
        <dbReference type="ChEBI" id="CHEBI:83834"/>
        <dbReference type="EC" id="5.2.1.8"/>
    </reaction>
</comment>
<comment type="function">
    <text evidence="4">PPIases accelerate the folding of proteins. It catalyzes the cis-trans isomerization of proline imidic peptide bonds in oligopeptides.</text>
</comment>
<dbReference type="SUPFAM" id="SSF50891">
    <property type="entry name" value="Cyclophilin-like"/>
    <property type="match status" value="1"/>
</dbReference>
<sequence>MINKEFFVIFWRVLFVVYLSLSFSLSYADNPKVVMQTSMGDIVLALDAEKSPKTVENFLRYVDEGFYAGTIFHRVIDGFMIQGGGYGEDFAEKETHDPVMNEADNGLKNLRGTIAMARTPDPHSATAQFFINVKDNTFLDHQAKTAQGWGYTVFGQVIEGMEVVDAIKTTPTGSGGPFRTDVPETTVVIHRVQRVEAADKAETATAPASKSTAAPETQQ</sequence>
<dbReference type="CDD" id="cd01920">
    <property type="entry name" value="cyclophilin_EcCYP_like"/>
    <property type="match status" value="1"/>
</dbReference>
<organism evidence="7 8">
    <name type="scientific">Thioflexithrix psekupsensis</name>
    <dbReference type="NCBI Taxonomy" id="1570016"/>
    <lineage>
        <taxon>Bacteria</taxon>
        <taxon>Pseudomonadati</taxon>
        <taxon>Pseudomonadota</taxon>
        <taxon>Gammaproteobacteria</taxon>
        <taxon>Thiotrichales</taxon>
        <taxon>Thioflexithrix</taxon>
    </lineage>
</organism>
<feature type="region of interest" description="Disordered" evidence="5">
    <location>
        <begin position="197"/>
        <end position="219"/>
    </location>
</feature>
<evidence type="ECO:0000313" key="8">
    <source>
        <dbReference type="Proteomes" id="UP000194798"/>
    </source>
</evidence>
<name>A0A251X4M5_9GAMM</name>
<comment type="caution">
    <text evidence="7">The sequence shown here is derived from an EMBL/GenBank/DDBJ whole genome shotgun (WGS) entry which is preliminary data.</text>
</comment>
<evidence type="ECO:0000256" key="4">
    <source>
        <dbReference type="RuleBase" id="RU363019"/>
    </source>
</evidence>
<accession>A0A251X4M5</accession>
<keyword evidence="2 4" id="KW-0697">Rotamase</keyword>
<dbReference type="PROSITE" id="PS00170">
    <property type="entry name" value="CSA_PPIASE_1"/>
    <property type="match status" value="1"/>
</dbReference>
<feature type="domain" description="PPIase cyclophilin-type" evidence="6">
    <location>
        <begin position="36"/>
        <end position="194"/>
    </location>
</feature>
<gene>
    <name evidence="7" type="ORF">TPSD3_15215</name>
</gene>
<feature type="compositionally biased region" description="Low complexity" evidence="5">
    <location>
        <begin position="203"/>
        <end position="219"/>
    </location>
</feature>
<dbReference type="Pfam" id="PF00160">
    <property type="entry name" value="Pro_isomerase"/>
    <property type="match status" value="1"/>
</dbReference>
<dbReference type="InterPro" id="IPR044665">
    <property type="entry name" value="E_coli_cyclophilin_A-like"/>
</dbReference>
<dbReference type="InterPro" id="IPR020892">
    <property type="entry name" value="Cyclophilin-type_PPIase_CS"/>
</dbReference>
<dbReference type="PROSITE" id="PS50072">
    <property type="entry name" value="CSA_PPIASE_2"/>
    <property type="match status" value="1"/>
</dbReference>
<dbReference type="PANTHER" id="PTHR43246">
    <property type="entry name" value="PEPTIDYL-PROLYL CIS-TRANS ISOMERASE CYP38, CHLOROPLASTIC"/>
    <property type="match status" value="1"/>
</dbReference>
<reference evidence="7 8" key="1">
    <citation type="submission" date="2016-12" db="EMBL/GenBank/DDBJ databases">
        <title>Thioflexothrix psekupsii D3 genome sequencing and assembly.</title>
        <authorList>
            <person name="Fomenkov A."/>
            <person name="Vincze T."/>
            <person name="Grabovich M."/>
            <person name="Anton B.P."/>
            <person name="Dubinina G."/>
            <person name="Orlova M."/>
            <person name="Belousova E."/>
            <person name="Roberts R.J."/>
        </authorList>
    </citation>
    <scope>NUCLEOTIDE SEQUENCE [LARGE SCALE GENOMIC DNA]</scope>
    <source>
        <strain evidence="7">D3</strain>
    </source>
</reference>
<evidence type="ECO:0000256" key="5">
    <source>
        <dbReference type="SAM" id="MobiDB-lite"/>
    </source>
</evidence>
<keyword evidence="8" id="KW-1185">Reference proteome</keyword>
<comment type="similarity">
    <text evidence="1 4">Belongs to the cyclophilin-type PPIase family.</text>
</comment>
<evidence type="ECO:0000256" key="2">
    <source>
        <dbReference type="ARBA" id="ARBA00023110"/>
    </source>
</evidence>
<dbReference type="EC" id="5.2.1.8" evidence="4"/>
<evidence type="ECO:0000259" key="6">
    <source>
        <dbReference type="PROSITE" id="PS50072"/>
    </source>
</evidence>
<dbReference type="InterPro" id="IPR002130">
    <property type="entry name" value="Cyclophilin-type_PPIase_dom"/>
</dbReference>
<evidence type="ECO:0000256" key="1">
    <source>
        <dbReference type="ARBA" id="ARBA00007365"/>
    </source>
</evidence>
<keyword evidence="3 4" id="KW-0413">Isomerase</keyword>
<protein>
    <recommendedName>
        <fullName evidence="4">Peptidyl-prolyl cis-trans isomerase</fullName>
        <shortName evidence="4">PPIase</shortName>
        <ecNumber evidence="4">5.2.1.8</ecNumber>
    </recommendedName>
</protein>
<dbReference type="GO" id="GO:0003755">
    <property type="term" value="F:peptidyl-prolyl cis-trans isomerase activity"/>
    <property type="evidence" value="ECO:0007669"/>
    <property type="project" value="UniProtKB-UniRule"/>
</dbReference>
<dbReference type="PRINTS" id="PR00153">
    <property type="entry name" value="CSAPPISMRASE"/>
</dbReference>
<evidence type="ECO:0000313" key="7">
    <source>
        <dbReference type="EMBL" id="OUD12454.1"/>
    </source>
</evidence>
<dbReference type="OrthoDB" id="9807797at2"/>
<dbReference type="Proteomes" id="UP000194798">
    <property type="component" value="Unassembled WGS sequence"/>
</dbReference>